<keyword evidence="3" id="KW-0378">Hydrolase</keyword>
<dbReference type="STRING" id="1121955.SAMN02745146_1696"/>
<reference evidence="3 4" key="1">
    <citation type="submission" date="2016-11" db="EMBL/GenBank/DDBJ databases">
        <authorList>
            <person name="Jaros S."/>
            <person name="Januszkiewicz K."/>
            <person name="Wedrychowicz H."/>
        </authorList>
    </citation>
    <scope>NUCLEOTIDE SEQUENCE [LARGE SCALE GENOMIC DNA]</scope>
    <source>
        <strain evidence="3 4">DSM 21074</strain>
    </source>
</reference>
<dbReference type="Gene3D" id="3.40.50.2000">
    <property type="entry name" value="Glycogen Phosphorylase B"/>
    <property type="match status" value="1"/>
</dbReference>
<dbReference type="EMBL" id="FQYN01000003">
    <property type="protein sequence ID" value="SHI85085.1"/>
    <property type="molecule type" value="Genomic_DNA"/>
</dbReference>
<evidence type="ECO:0000313" key="4">
    <source>
        <dbReference type="Proteomes" id="UP000184418"/>
    </source>
</evidence>
<dbReference type="GO" id="GO:0016787">
    <property type="term" value="F:hydrolase activity"/>
    <property type="evidence" value="ECO:0007669"/>
    <property type="project" value="UniProtKB-KW"/>
</dbReference>
<dbReference type="RefSeq" id="WP_073107717.1">
    <property type="nucleotide sequence ID" value="NZ_FQYN01000003.1"/>
</dbReference>
<organism evidence="3 4">
    <name type="scientific">Hymenobacter daecheongensis DSM 21074</name>
    <dbReference type="NCBI Taxonomy" id="1121955"/>
    <lineage>
        <taxon>Bacteria</taxon>
        <taxon>Pseudomonadati</taxon>
        <taxon>Bacteroidota</taxon>
        <taxon>Cytophagia</taxon>
        <taxon>Cytophagales</taxon>
        <taxon>Hymenobacteraceae</taxon>
        <taxon>Hymenobacter</taxon>
    </lineage>
</organism>
<feature type="binding site" evidence="2">
    <location>
        <position position="159"/>
    </location>
    <ligand>
        <name>substrate</name>
    </ligand>
</feature>
<evidence type="ECO:0000256" key="2">
    <source>
        <dbReference type="PIRSR" id="PIRSR620023-2"/>
    </source>
</evidence>
<dbReference type="Proteomes" id="UP000184418">
    <property type="component" value="Unassembled WGS sequence"/>
</dbReference>
<gene>
    <name evidence="3" type="ORF">SAMN02745146_1696</name>
</gene>
<feature type="binding site" evidence="2">
    <location>
        <position position="264"/>
    </location>
    <ligand>
        <name>substrate</name>
    </ligand>
</feature>
<feature type="active site" description="Proton acceptor" evidence="1">
    <location>
        <position position="27"/>
    </location>
</feature>
<sequence>MATTPAASAPARIIFRADGNATIGLGHLVRSLALADMVRPLAECRAAVQAPAPAVRQLVREAGVALWELPVLEPAAEAPLLAAQLCPTDVVVLDGYGFDTGYQQTLAASGCRLVAIDDLRAWPMAVELVINHSPGVTATQYRAAPGTRFCLGPDYSLLRPPFLTQARPPAPPAPIASVLLCFGGADPQQLTQRCLALLLALPALREVGVITGGAFPHSDALQTLAAASPTKTVRFYANVAADEIVALLHQYQAVVCPASTILIESLVLGKAALTGYYADNQRHLAAYVQEHQQAYSLGDFTALSEVALQQALVQGLEWLAREPRQPYAPHLAPEQLRAEFRRLLPA</sequence>
<name>A0A1M6EHY8_9BACT</name>
<dbReference type="NCBIfam" id="TIGR03590">
    <property type="entry name" value="PseG"/>
    <property type="match status" value="1"/>
</dbReference>
<dbReference type="AlphaFoldDB" id="A0A1M6EHY8"/>
<protein>
    <submittedName>
        <fullName evidence="3">UDP-2,4-diacetamido-2,4,6-trideoxy-beta-L-altropyranose hydrolase</fullName>
    </submittedName>
</protein>
<keyword evidence="4" id="KW-1185">Reference proteome</keyword>
<evidence type="ECO:0000256" key="1">
    <source>
        <dbReference type="PIRSR" id="PIRSR620023-1"/>
    </source>
</evidence>
<proteinExistence type="predicted"/>
<dbReference type="InterPro" id="IPR020023">
    <property type="entry name" value="PseG"/>
</dbReference>
<dbReference type="Gene3D" id="3.40.50.11190">
    <property type="match status" value="1"/>
</dbReference>
<evidence type="ECO:0000313" key="3">
    <source>
        <dbReference type="EMBL" id="SHI85085.1"/>
    </source>
</evidence>
<dbReference type="OrthoDB" id="6290225at2"/>
<accession>A0A1M6EHY8</accession>
<dbReference type="SUPFAM" id="SSF53756">
    <property type="entry name" value="UDP-Glycosyltransferase/glycogen phosphorylase"/>
    <property type="match status" value="1"/>
</dbReference>